<dbReference type="Proteomes" id="UP000030765">
    <property type="component" value="Unassembled WGS sequence"/>
</dbReference>
<evidence type="ECO:0000313" key="4">
    <source>
        <dbReference type="Proteomes" id="UP000030765"/>
    </source>
</evidence>
<gene>
    <name evidence="2" type="ORF">ZHAS_00002982</name>
</gene>
<evidence type="ECO:0000313" key="3">
    <source>
        <dbReference type="EnsemblMetazoa" id="ASIC002982-PA"/>
    </source>
</evidence>
<feature type="compositionally biased region" description="Polar residues" evidence="1">
    <location>
        <begin position="30"/>
        <end position="39"/>
    </location>
</feature>
<keyword evidence="4" id="KW-1185">Reference proteome</keyword>
<dbReference type="EMBL" id="ATLV01011324">
    <property type="status" value="NOT_ANNOTATED_CDS"/>
    <property type="molecule type" value="Genomic_DNA"/>
</dbReference>
<name>A0A084VDF9_ANOSI</name>
<accession>A0A084VDF9</accession>
<reference evidence="3" key="2">
    <citation type="submission" date="2020-05" db="UniProtKB">
        <authorList>
            <consortium name="EnsemblMetazoa"/>
        </authorList>
    </citation>
    <scope>IDENTIFICATION</scope>
</reference>
<dbReference type="AlphaFoldDB" id="A0A084VDF9"/>
<evidence type="ECO:0000256" key="1">
    <source>
        <dbReference type="SAM" id="MobiDB-lite"/>
    </source>
</evidence>
<dbReference type="VEuPathDB" id="VectorBase:ASIC002982"/>
<protein>
    <submittedName>
        <fullName evidence="2 3">Uncharacterized protein</fullName>
    </submittedName>
</protein>
<feature type="region of interest" description="Disordered" evidence="1">
    <location>
        <begin position="1"/>
        <end position="42"/>
    </location>
</feature>
<proteinExistence type="predicted"/>
<evidence type="ECO:0000313" key="2">
    <source>
        <dbReference type="EMBL" id="KFB36003.1"/>
    </source>
</evidence>
<reference evidence="2 4" key="1">
    <citation type="journal article" date="2014" name="BMC Genomics">
        <title>Genome sequence of Anopheles sinensis provides insight into genetics basis of mosquito competence for malaria parasites.</title>
        <authorList>
            <person name="Zhou D."/>
            <person name="Zhang D."/>
            <person name="Ding G."/>
            <person name="Shi L."/>
            <person name="Hou Q."/>
            <person name="Ye Y."/>
            <person name="Xu Y."/>
            <person name="Zhou H."/>
            <person name="Xiong C."/>
            <person name="Li S."/>
            <person name="Yu J."/>
            <person name="Hong S."/>
            <person name="Yu X."/>
            <person name="Zou P."/>
            <person name="Chen C."/>
            <person name="Chang X."/>
            <person name="Wang W."/>
            <person name="Lv Y."/>
            <person name="Sun Y."/>
            <person name="Ma L."/>
            <person name="Shen B."/>
            <person name="Zhu C."/>
        </authorList>
    </citation>
    <scope>NUCLEOTIDE SEQUENCE [LARGE SCALE GENOMIC DNA]</scope>
</reference>
<organism evidence="2">
    <name type="scientific">Anopheles sinensis</name>
    <name type="common">Mosquito</name>
    <dbReference type="NCBI Taxonomy" id="74873"/>
    <lineage>
        <taxon>Eukaryota</taxon>
        <taxon>Metazoa</taxon>
        <taxon>Ecdysozoa</taxon>
        <taxon>Arthropoda</taxon>
        <taxon>Hexapoda</taxon>
        <taxon>Insecta</taxon>
        <taxon>Pterygota</taxon>
        <taxon>Neoptera</taxon>
        <taxon>Endopterygota</taxon>
        <taxon>Diptera</taxon>
        <taxon>Nematocera</taxon>
        <taxon>Culicoidea</taxon>
        <taxon>Culicidae</taxon>
        <taxon>Anophelinae</taxon>
        <taxon>Anopheles</taxon>
    </lineage>
</organism>
<sequence>MCNQHDEDSPSCTQNNGLGLGGDDVGTNDSVQHMGNNDNSYHHGQCDTAERCSLTSGDARYLNYAGTFTV</sequence>
<dbReference type="EnsemblMetazoa" id="ASIC002982-RA">
    <property type="protein sequence ID" value="ASIC002982-PA"/>
    <property type="gene ID" value="ASIC002982"/>
</dbReference>
<dbReference type="EMBL" id="KE524662">
    <property type="protein sequence ID" value="KFB36003.1"/>
    <property type="molecule type" value="Genomic_DNA"/>
</dbReference>